<keyword evidence="6 7" id="KW-0472">Membrane</keyword>
<keyword evidence="3" id="KW-0813">Transport</keyword>
<dbReference type="PANTHER" id="PTHR23514">
    <property type="entry name" value="BYPASS OF STOP CODON PROTEIN 6"/>
    <property type="match status" value="1"/>
</dbReference>
<evidence type="ECO:0000256" key="7">
    <source>
        <dbReference type="SAM" id="Phobius"/>
    </source>
</evidence>
<evidence type="ECO:0000256" key="3">
    <source>
        <dbReference type="ARBA" id="ARBA00022448"/>
    </source>
</evidence>
<gene>
    <name evidence="8" type="ORF">FHR82_004141</name>
</gene>
<sequence length="369" mass="37811">MVVRLAIVFGMLGLFQATLGPLIPLLRDRDDLSPATAGLLVTGFFGGCLVSTAVGGALTDRWARGPLYVVSSVLLLVGLGLLALPTAWPWPPLAVAVGGLGFGGLVLIVNTVMATRGLTYVNLVNGTYGLGAAAGPALISLTHGGVLFAVLAAGILVSLPWTVPETAPVAEAGMTTERERLRLSLPLVLFCAMLFCYAGVETGLSSWEATHLRAHGYSANTAAALTSLFWLGLAGGRLLVPLVTRNWSPPRLIVTALLACGAGLSVIAFAFSAPAGFLLLGVCVGPIFPATLAWIARTLPHPRRVNAAVLTVAMLGNAAVPALIGYGLQATSVLALPLFVAVALAGCLGIAVALRAKARERQGVSQGTV</sequence>
<feature type="transmembrane region" description="Helical" evidence="7">
    <location>
        <begin position="93"/>
        <end position="113"/>
    </location>
</feature>
<feature type="transmembrane region" description="Helical" evidence="7">
    <location>
        <begin position="120"/>
        <end position="139"/>
    </location>
</feature>
<evidence type="ECO:0000256" key="6">
    <source>
        <dbReference type="ARBA" id="ARBA00023136"/>
    </source>
</evidence>
<feature type="transmembrane region" description="Helical" evidence="7">
    <location>
        <begin position="183"/>
        <end position="200"/>
    </location>
</feature>
<feature type="transmembrane region" description="Helical" evidence="7">
    <location>
        <begin position="35"/>
        <end position="55"/>
    </location>
</feature>
<keyword evidence="4 7" id="KW-0812">Transmembrane</keyword>
<accession>A0A7W7Q6K1</accession>
<feature type="transmembrane region" description="Helical" evidence="7">
    <location>
        <begin position="67"/>
        <end position="87"/>
    </location>
</feature>
<protein>
    <submittedName>
        <fullName evidence="8">Fucose permease</fullName>
    </submittedName>
</protein>
<keyword evidence="9" id="KW-1185">Reference proteome</keyword>
<dbReference type="InterPro" id="IPR036259">
    <property type="entry name" value="MFS_trans_sf"/>
</dbReference>
<dbReference type="Gene3D" id="1.20.1250.20">
    <property type="entry name" value="MFS general substrate transporter like domains"/>
    <property type="match status" value="2"/>
</dbReference>
<evidence type="ECO:0000313" key="8">
    <source>
        <dbReference type="EMBL" id="MBB4907899.1"/>
    </source>
</evidence>
<feature type="transmembrane region" description="Helical" evidence="7">
    <location>
        <begin position="252"/>
        <end position="271"/>
    </location>
</feature>
<feature type="transmembrane region" description="Helical" evidence="7">
    <location>
        <begin position="307"/>
        <end position="328"/>
    </location>
</feature>
<feature type="transmembrane region" description="Helical" evidence="7">
    <location>
        <begin position="145"/>
        <end position="163"/>
    </location>
</feature>
<dbReference type="SUPFAM" id="SSF103473">
    <property type="entry name" value="MFS general substrate transporter"/>
    <property type="match status" value="1"/>
</dbReference>
<name>A0A7W7Q6K1_9PSEU</name>
<keyword evidence="5 7" id="KW-1133">Transmembrane helix</keyword>
<proteinExistence type="inferred from homology"/>
<dbReference type="InterPro" id="IPR051788">
    <property type="entry name" value="MFS_Transporter"/>
</dbReference>
<dbReference type="AlphaFoldDB" id="A0A7W7Q6K1"/>
<comment type="caution">
    <text evidence="8">The sequence shown here is derived from an EMBL/GenBank/DDBJ whole genome shotgun (WGS) entry which is preliminary data.</text>
</comment>
<evidence type="ECO:0000313" key="9">
    <source>
        <dbReference type="Proteomes" id="UP000520767"/>
    </source>
</evidence>
<dbReference type="GO" id="GO:0016020">
    <property type="term" value="C:membrane"/>
    <property type="evidence" value="ECO:0007669"/>
    <property type="project" value="TreeGrafter"/>
</dbReference>
<dbReference type="GO" id="GO:0022857">
    <property type="term" value="F:transmembrane transporter activity"/>
    <property type="evidence" value="ECO:0007669"/>
    <property type="project" value="InterPro"/>
</dbReference>
<evidence type="ECO:0000256" key="1">
    <source>
        <dbReference type="ARBA" id="ARBA00004127"/>
    </source>
</evidence>
<dbReference type="RefSeq" id="WP_184812032.1">
    <property type="nucleotide sequence ID" value="NZ_JACHJQ010000004.1"/>
</dbReference>
<reference evidence="8 9" key="1">
    <citation type="submission" date="2020-08" db="EMBL/GenBank/DDBJ databases">
        <title>Genomic Encyclopedia of Type Strains, Phase III (KMG-III): the genomes of soil and plant-associated and newly described type strains.</title>
        <authorList>
            <person name="Whitman W."/>
        </authorList>
    </citation>
    <scope>NUCLEOTIDE SEQUENCE [LARGE SCALE GENOMIC DNA]</scope>
    <source>
        <strain evidence="8 9">CECT 8960</strain>
    </source>
</reference>
<dbReference type="EMBL" id="JACHJQ010000004">
    <property type="protein sequence ID" value="MBB4907899.1"/>
    <property type="molecule type" value="Genomic_DNA"/>
</dbReference>
<dbReference type="PANTHER" id="PTHR23514:SF3">
    <property type="entry name" value="BYPASS OF STOP CODON PROTEIN 6"/>
    <property type="match status" value="1"/>
</dbReference>
<organism evidence="8 9">
    <name type="scientific">Actinophytocola algeriensis</name>
    <dbReference type="NCBI Taxonomy" id="1768010"/>
    <lineage>
        <taxon>Bacteria</taxon>
        <taxon>Bacillati</taxon>
        <taxon>Actinomycetota</taxon>
        <taxon>Actinomycetes</taxon>
        <taxon>Pseudonocardiales</taxon>
        <taxon>Pseudonocardiaceae</taxon>
    </lineage>
</organism>
<evidence type="ECO:0000256" key="5">
    <source>
        <dbReference type="ARBA" id="ARBA00022989"/>
    </source>
</evidence>
<comment type="similarity">
    <text evidence="2">Belongs to the major facilitator superfamily.</text>
</comment>
<comment type="subcellular location">
    <subcellularLocation>
        <location evidence="1">Endomembrane system</location>
        <topology evidence="1">Multi-pass membrane protein</topology>
    </subcellularLocation>
</comment>
<feature type="transmembrane region" description="Helical" evidence="7">
    <location>
        <begin position="220"/>
        <end position="240"/>
    </location>
</feature>
<evidence type="ECO:0000256" key="2">
    <source>
        <dbReference type="ARBA" id="ARBA00008335"/>
    </source>
</evidence>
<dbReference type="Pfam" id="PF07690">
    <property type="entry name" value="MFS_1"/>
    <property type="match status" value="1"/>
</dbReference>
<feature type="transmembrane region" description="Helical" evidence="7">
    <location>
        <begin position="334"/>
        <end position="354"/>
    </location>
</feature>
<dbReference type="Proteomes" id="UP000520767">
    <property type="component" value="Unassembled WGS sequence"/>
</dbReference>
<dbReference type="GO" id="GO:0012505">
    <property type="term" value="C:endomembrane system"/>
    <property type="evidence" value="ECO:0007669"/>
    <property type="project" value="UniProtKB-SubCell"/>
</dbReference>
<dbReference type="InterPro" id="IPR011701">
    <property type="entry name" value="MFS"/>
</dbReference>
<feature type="transmembrane region" description="Helical" evidence="7">
    <location>
        <begin position="277"/>
        <end position="295"/>
    </location>
</feature>
<evidence type="ECO:0000256" key="4">
    <source>
        <dbReference type="ARBA" id="ARBA00022692"/>
    </source>
</evidence>